<dbReference type="Pfam" id="PF00668">
    <property type="entry name" value="Condensation"/>
    <property type="match status" value="1"/>
</dbReference>
<organism evidence="11">
    <name type="scientific">Woronichinia naegeliana WA131</name>
    <dbReference type="NCBI Taxonomy" id="2824559"/>
    <lineage>
        <taxon>Bacteria</taxon>
        <taxon>Bacillati</taxon>
        <taxon>Cyanobacteriota</taxon>
        <taxon>Cyanophyceae</taxon>
        <taxon>Synechococcales</taxon>
        <taxon>Coelosphaeriaceae</taxon>
        <taxon>Woronichinia</taxon>
    </lineage>
</organism>
<dbReference type="InterPro" id="IPR016039">
    <property type="entry name" value="Thiolase-like"/>
</dbReference>
<evidence type="ECO:0000256" key="3">
    <source>
        <dbReference type="ARBA" id="ARBA00022450"/>
    </source>
</evidence>
<dbReference type="FunFam" id="3.40.50.980:FF:000002">
    <property type="entry name" value="Enterobactin synthetase component F"/>
    <property type="match status" value="1"/>
</dbReference>
<dbReference type="FunFam" id="3.40.50.980:FF:000001">
    <property type="entry name" value="Non-ribosomal peptide synthetase"/>
    <property type="match status" value="2"/>
</dbReference>
<dbReference type="GO" id="GO:0005829">
    <property type="term" value="C:cytosol"/>
    <property type="evidence" value="ECO:0007669"/>
    <property type="project" value="TreeGrafter"/>
</dbReference>
<dbReference type="GO" id="GO:0047527">
    <property type="term" value="F:2,3-dihydroxybenzoate-serine ligase activity"/>
    <property type="evidence" value="ECO:0007669"/>
    <property type="project" value="TreeGrafter"/>
</dbReference>
<dbReference type="CDD" id="cd19531">
    <property type="entry name" value="LCL_NRPS-like"/>
    <property type="match status" value="1"/>
</dbReference>
<dbReference type="Gene3D" id="3.30.559.10">
    <property type="entry name" value="Chloramphenicol acetyltransferase-like domain"/>
    <property type="match status" value="1"/>
</dbReference>
<dbReference type="SUPFAM" id="SSF52777">
    <property type="entry name" value="CoA-dependent acyltransferases"/>
    <property type="match status" value="2"/>
</dbReference>
<dbReference type="InterPro" id="IPR020806">
    <property type="entry name" value="PKS_PP-bd"/>
</dbReference>
<feature type="region of interest" description="Disordered" evidence="8">
    <location>
        <begin position="3241"/>
        <end position="3267"/>
    </location>
</feature>
<dbReference type="Gene3D" id="3.40.366.10">
    <property type="entry name" value="Malonyl-Coenzyme A Acyl Carrier Protein, domain 2"/>
    <property type="match status" value="1"/>
</dbReference>
<dbReference type="GO" id="GO:0009239">
    <property type="term" value="P:enterobactin biosynthetic process"/>
    <property type="evidence" value="ECO:0007669"/>
    <property type="project" value="TreeGrafter"/>
</dbReference>
<evidence type="ECO:0000259" key="9">
    <source>
        <dbReference type="PROSITE" id="PS50075"/>
    </source>
</evidence>
<dbReference type="SUPFAM" id="SSF53383">
    <property type="entry name" value="PLP-dependent transferases"/>
    <property type="match status" value="1"/>
</dbReference>
<feature type="domain" description="Carrier" evidence="9">
    <location>
        <begin position="3411"/>
        <end position="3486"/>
    </location>
</feature>
<dbReference type="PROSITE" id="PS00455">
    <property type="entry name" value="AMP_BINDING"/>
    <property type="match status" value="2"/>
</dbReference>
<dbReference type="SUPFAM" id="SSF52151">
    <property type="entry name" value="FabD/lysophospholipase-like"/>
    <property type="match status" value="1"/>
</dbReference>
<dbReference type="CDD" id="cd00610">
    <property type="entry name" value="OAT_like"/>
    <property type="match status" value="1"/>
</dbReference>
<dbReference type="NCBIfam" id="TIGR04020">
    <property type="entry name" value="seco_metab_LLM"/>
    <property type="match status" value="1"/>
</dbReference>
<dbReference type="InterPro" id="IPR045851">
    <property type="entry name" value="AMP-bd_C_sf"/>
</dbReference>
<comment type="cofactor">
    <cofactor evidence="1">
        <name>pantetheine 4'-phosphate</name>
        <dbReference type="ChEBI" id="CHEBI:47942"/>
    </cofactor>
</comment>
<dbReference type="InterPro" id="IPR024011">
    <property type="entry name" value="Biosynth_lucif-like_mOase_dom"/>
</dbReference>
<dbReference type="Pfam" id="PF00698">
    <property type="entry name" value="Acyl_transf_1"/>
    <property type="match status" value="1"/>
</dbReference>
<feature type="compositionally biased region" description="Pro residues" evidence="8">
    <location>
        <begin position="1135"/>
        <end position="1151"/>
    </location>
</feature>
<evidence type="ECO:0000256" key="7">
    <source>
        <dbReference type="ARBA" id="ARBA00029443"/>
    </source>
</evidence>
<dbReference type="InterPro" id="IPR010071">
    <property type="entry name" value="AA_adenyl_dom"/>
</dbReference>
<dbReference type="Gene3D" id="3.30.70.3290">
    <property type="match status" value="1"/>
</dbReference>
<dbReference type="Gene3D" id="3.90.1150.10">
    <property type="entry name" value="Aspartate Aminotransferase, domain 1"/>
    <property type="match status" value="1"/>
</dbReference>
<feature type="domain" description="Ketosynthase family 3 (KS3)" evidence="10">
    <location>
        <begin position="1"/>
        <end position="433"/>
    </location>
</feature>
<dbReference type="Gene3D" id="2.30.38.10">
    <property type="entry name" value="Luciferase, Domain 3"/>
    <property type="match status" value="1"/>
</dbReference>
<dbReference type="FunFam" id="3.30.300.30:FF:000010">
    <property type="entry name" value="Enterobactin synthetase component F"/>
    <property type="match status" value="1"/>
</dbReference>
<dbReference type="InterPro" id="IPR000873">
    <property type="entry name" value="AMP-dep_synth/lig_dom"/>
</dbReference>
<accession>A0A977KWY3</accession>
<keyword evidence="3" id="KW-0596">Phosphopantetheine</keyword>
<dbReference type="InterPro" id="IPR018201">
    <property type="entry name" value="Ketoacyl_synth_AS"/>
</dbReference>
<dbReference type="SMART" id="SM00827">
    <property type="entry name" value="PKS_AT"/>
    <property type="match status" value="1"/>
</dbReference>
<dbReference type="FunFam" id="1.10.1200.10:FF:000005">
    <property type="entry name" value="Nonribosomal peptide synthetase 1"/>
    <property type="match status" value="1"/>
</dbReference>
<dbReference type="GO" id="GO:0030170">
    <property type="term" value="F:pyridoxal phosphate binding"/>
    <property type="evidence" value="ECO:0007669"/>
    <property type="project" value="InterPro"/>
</dbReference>
<dbReference type="InterPro" id="IPR020841">
    <property type="entry name" value="PKS_Beta-ketoAc_synthase_dom"/>
</dbReference>
<dbReference type="FunFam" id="3.40.47.10:FF:000019">
    <property type="entry name" value="Polyketide synthase type I"/>
    <property type="match status" value="1"/>
</dbReference>
<dbReference type="GO" id="GO:0004315">
    <property type="term" value="F:3-oxoacyl-[acyl-carrier-protein] synthase activity"/>
    <property type="evidence" value="ECO:0007669"/>
    <property type="project" value="InterPro"/>
</dbReference>
<dbReference type="InterPro" id="IPR005814">
    <property type="entry name" value="Aminotrans_3"/>
</dbReference>
<dbReference type="FunFam" id="3.40.50.12780:FF:000012">
    <property type="entry name" value="Non-ribosomal peptide synthetase"/>
    <property type="match status" value="1"/>
</dbReference>
<keyword evidence="4" id="KW-0597">Phosphoprotein</keyword>
<dbReference type="Gene3D" id="3.30.300.30">
    <property type="match status" value="1"/>
</dbReference>
<dbReference type="Pfam" id="PF00296">
    <property type="entry name" value="Bac_luciferase"/>
    <property type="match status" value="1"/>
</dbReference>
<protein>
    <submittedName>
        <fullName evidence="11">Amino acid adenylation domain-containing protein</fullName>
    </submittedName>
</protein>
<feature type="region of interest" description="Disordered" evidence="8">
    <location>
        <begin position="1113"/>
        <end position="1171"/>
    </location>
</feature>
<dbReference type="NCBIfam" id="TIGR01733">
    <property type="entry name" value="AA-adenyl-dom"/>
    <property type="match status" value="1"/>
</dbReference>
<dbReference type="Gene3D" id="3.40.640.10">
    <property type="entry name" value="Type I PLP-dependent aspartate aminotransferase-like (Major domain)"/>
    <property type="match status" value="1"/>
</dbReference>
<sequence>MEPIAIIGIGCRFPGADNPEAFWRLMRDGVDAIADIPRERWDIDNFYDSTPATAKKMYSRQGGFLKNVDQFDPQFFRISPLEANYLDPQQRLLLEVAWEALENAAIVPETLAGSKSGVFIGISDVDYHRLAYQNSANLTAYVGTGNSTSIAANRLSYVFDLRGPSLSLDTACSSSLVAVHLACQSLQNQESNLCLVGGVNLILSPETTVVFSQARMMAPDSRCKTFDASADGYVRSEGCGVVILKRLEDAIKDGDRVLAVIKGSAVNQDGLSNGLTAPNGPAQQAVIRQALENAQVEPSKISYIEAHGTGTELGDPIEVKSLKAVLGEGRSLDQTCWLGSVKTNIGHLEAAAGIAGLIKVVLSLQHQEIPPNLHFKTLNPYISLAETAFAIPTQSQPWQIKPNSSGENGVERRLAGISSFGFGGTNSHVIVSEAPVIAQKDQEIEQKPLERPWHLLTLSAKNEEALKASADRYQQYLANHPDIPLADICFTANSRRSHFNHRLALVAKNTLEMGQKLENFCSLEKKTETKNSKKRKSPKIVFLFAGQGCQYVGMGRQLYETQPTFRKTLDRCAEILQPHLDKPLLDIFYPSDLDPEKASFYLEQTAYTQPALFALEYALAELWRSWGIEPAVVMGHSVGEYVAATVGGALSLEDGLTLIAKRGKLMQSLPKEGAMAAVFASEDRVKAAIQSYKTDVSIAAINSPENIVISGKATAIAQIIVHLTAEDIEVRPLKVSHAFHSPLMEPILDSLEQAANQVSYQPLQIPLVTNLTGEILAEGETLDARYWRNQAEKPVQFLAGIQTLIEQKFNLFLEVSPKPTLSRLGQQSSQEKSATWLFSLAPPQENWQSLLNSLAILYDSQGAKINWEGFNRDYPQNLLTLPTYPFQRQRYWLAIVKPTSQEINMTLNALDSQAVLADQRQQEILVTLQTLVGTLLQMAPADVNVHTPFLEIGADSIVMVEAVRRIENTYGVKIAIRQLFEELSTLEALAIYLAQNLATDVQTAPANTEIASACSNNRSPNGLVSPNSNGFHSQTASTVFSAVAPRESVGGVGGMGGMGGVEVPQVFVPQPNNVPATTSQMASSALESIMSQQLQLMAKQLEVLQTANFTPAIAASPENSPSPITPVKVNTLLTPPTPPTPPPLPLSPSPQPKITATPWGPKKPPTGGLTSQQQQHLDELITRFTERTKTSKQIVQRDRSVVADSRASVGFRMSIKEMLYPIVAQRSQGSRIWDVDGNEYIDMTMGQGVTLFGHQPDFIMSAIQSQLSEGIHLSPRSPIVGEVAALICELTGAERACFCNSGTEAVMAAIRIARATTGRSKIALFEGSYHGHADGTLVRKQIIDNESRFFPLALGVPQSICSDVVVLDYGSTEALDYLQNYGQDLAAVLVEPIQSNNPLLQPTQFLQSLRQITSQTGIALIFDEMITGFRSHPGGAQALFGVQADIATYGKVIAGGMPIGVVAGKARYLDSIDGGMWNYGDKSYPGVDRTFFGGTFNQHPLAMVAARAVLTHLKEQGPGLQQQLNERTKSLADTLNQYFQAEEVPIKIEQFSSFFRFALAGNLDLLFYHMVEKGIYVWEWRKHFLSTAHSSADLAQFVQTVKDSVAELRQGGFLPAKKPSWSVQTPQLSTNLVEPIAINNSLVSNPVSTNAIRATTRQGLVDPPLTPLDKVGEYCSVDSKLGQKSGSQARKTMQLSLYYFGSYEAEFNPNKYNLLFEGAKFGDRAGFTAIWIPERHFHAFGGFSPNPSVLAAALARETKQIQLRSGSVVLPLHHSIRVAEEWAVVDNLSQGRVGIAFASGWHSQDFVLAPQSFGQHRELMFQEIETVQKLWRGEAIAVLDGKGQMVEVKTYPQPMQSQLPTWITIVNNPDTYVRAGAIGAGILTNLMGQSVEDLARNIALYRQSLTEHGYDPASGTVTVLLHTFVGNDLEQVREQARQPFGHYLTSSVGLLQNMVKSQGMEVDFERLKEEDREFLLASAYKRYVETSALIGTPESCCQIIDHLQSVGVDEVACFIDFGVDEQTVLANLPHLQTLKELYQPHIRPYPGKLEGDQNLPPYQGKLEGDQNLPPYQGKLEGDQNLPPYQGKLEGDQNLPPYQGGLGGDHIPLTEAQRQLWILAQLGENGSVAYNQSVTLQLRGPLNPVAMTQAIQQISDRHEALRTKINAQGDSQEILPQVEINCPILDLGTDQQQQWLKAESQKPFDLSQGSLVRWHLLKLEPELHLLVLTTHHIIADGWSMGVILRELGELYSAKCQGVSAALKTPKQFRELIAWQTQPSQRQELKKQEAYWLATLTNPPVLNLPTDQPRPALPSYQANRQSLILDSQFTEKLKQFSRKNGCTLLMTLLSVYNLLIHRLTGQDDILVGLPASGRALLDSEGMVGYCTHFLPIRSQLAGNPSFADYLKQMRGVLLSAYEHQDYPFALLLSQLNLPHNTSRSPLIDVSFNLEPAISLPKMRGLEVSLLPQPISFKDRDLHLNVTEMGGEALIDCDYNTDLFKDETIQRWLGHFQTLLELVVNDPQQNLRQLSLLSPAQRQQLLVDWNNTKTDYPQDQCIHQLFEAQVERTPDAIAVVFENQQLTYTELHGRANQLAQYLQTLGVGPEVLVGIAVERSLEMIVGLLGILKAGGAYVPLDPDYPPERLQFMLEDAQAPFLITQRSLLAILPPSQATLICLDDIQAEVSQYSQDNLQNRLTGSKLANVIYTSGSTGKPKGVMVEHRGLLNLAIAQIQTFAVHNHSRVLQFASFSFDACISEILMTFGSGATLYLASKDSLLPGQPLIECLQKNGITHVTLPPSALGVLPKEPLPALQTLIVAGEACSPDLVKQWSVGRNFFNAYGPTEASVCASIGQCSKADWNQIKTDYAQDFCIHQLFEAQVERTPDAVAVIFETQQLTYGELNQRANQLAHYLQSLGVGPEVLVGIAVERSLEMIVGLLGILKAGGVYVPIDPDYPPERLQFMLEDSQVSLLLTQQHLLPSFSQSSETATAKIICLDSDDQTIAQTKNVNPENSVTTNNLSYIIYTSGSTGKPKGAMNTHQGISNRLLWMQEAYQLTAEDCVLQKTPFSFDVSVWELFWPLLNGARLVFAKPNGHKDASYLVKLIQEQQVTTLHFVPSMLQVFLTEKDVENCTSIKRVICSGEALSLELQERFFARLTCELHNLYGPTEAAIDVTFWQCQSDSNLKTVPIGRPIANTQIYILDAYLQPVPIGVIGELHIGGVGLARGYLNKPELTAEKFIPNPFDPPLTPLKKGGDESNKTLKKGGDESDETLKKWRDQLSKLYKTGDLARYLPDGNIEYVGRIDNQVKIRGFRIELGEIEAVLLSHPQVREAVVLVSDNDQPENRALVAYVVVTDPAFTTQSLREFVKQQVPNYMVPDHWLILENLPLTSNGKIDRRALPLPNPELHRSVDYVAPDNPTQEAIATIFGQVLKLEKVGIYDNFFEIGGNSLQATQVISRLRESFSLELPLRRLFEQPTVADLASAVIEIQTTLQKLQTPIDHLSGDREEIEL</sequence>
<dbReference type="Gene3D" id="3.20.20.30">
    <property type="entry name" value="Luciferase-like domain"/>
    <property type="match status" value="1"/>
</dbReference>
<evidence type="ECO:0000259" key="10">
    <source>
        <dbReference type="PROSITE" id="PS52004"/>
    </source>
</evidence>
<dbReference type="Pfam" id="PF00550">
    <property type="entry name" value="PP-binding"/>
    <property type="match status" value="2"/>
</dbReference>
<dbReference type="InterPro" id="IPR014030">
    <property type="entry name" value="Ketoacyl_synth_N"/>
</dbReference>
<dbReference type="InterPro" id="IPR016035">
    <property type="entry name" value="Acyl_Trfase/lysoPLipase"/>
</dbReference>
<comment type="similarity">
    <text evidence="2">Belongs to the ATP-dependent AMP-binding enzyme family.</text>
</comment>
<name>A0A977KWY3_9CYAN</name>
<dbReference type="Pfam" id="PF13193">
    <property type="entry name" value="AMP-binding_C"/>
    <property type="match status" value="1"/>
</dbReference>
<dbReference type="SMART" id="SM01294">
    <property type="entry name" value="PKS_PP_betabranch"/>
    <property type="match status" value="1"/>
</dbReference>
<evidence type="ECO:0000256" key="4">
    <source>
        <dbReference type="ARBA" id="ARBA00022553"/>
    </source>
</evidence>
<dbReference type="SMART" id="SM00823">
    <property type="entry name" value="PKS_PP"/>
    <property type="match status" value="2"/>
</dbReference>
<dbReference type="PROSITE" id="PS50075">
    <property type="entry name" value="CARRIER"/>
    <property type="match status" value="2"/>
</dbReference>
<dbReference type="SUPFAM" id="SSF51679">
    <property type="entry name" value="Bacterial luciferase-like"/>
    <property type="match status" value="1"/>
</dbReference>
<dbReference type="Gene3D" id="1.10.1200.10">
    <property type="entry name" value="ACP-like"/>
    <property type="match status" value="2"/>
</dbReference>
<dbReference type="InterPro" id="IPR014043">
    <property type="entry name" value="Acyl_transferase_dom"/>
</dbReference>
<dbReference type="PROSITE" id="PS00606">
    <property type="entry name" value="KS3_1"/>
    <property type="match status" value="1"/>
</dbReference>
<dbReference type="Pfam" id="PF02801">
    <property type="entry name" value="Ketoacyl-synt_C"/>
    <property type="match status" value="1"/>
</dbReference>
<dbReference type="InterPro" id="IPR006162">
    <property type="entry name" value="Ppantetheine_attach_site"/>
</dbReference>
<dbReference type="Pfam" id="PF00202">
    <property type="entry name" value="Aminotran_3"/>
    <property type="match status" value="1"/>
</dbReference>
<gene>
    <name evidence="11" type="ORF">KA717_39840</name>
</gene>
<dbReference type="Pfam" id="PF00501">
    <property type="entry name" value="AMP-binding"/>
    <property type="match status" value="2"/>
</dbReference>
<dbReference type="SUPFAM" id="SSF47336">
    <property type="entry name" value="ACP-like"/>
    <property type="match status" value="2"/>
</dbReference>
<evidence type="ECO:0000256" key="8">
    <source>
        <dbReference type="SAM" id="MobiDB-lite"/>
    </source>
</evidence>
<dbReference type="InterPro" id="IPR001242">
    <property type="entry name" value="Condensation_dom"/>
</dbReference>
<dbReference type="InterPro" id="IPR016036">
    <property type="entry name" value="Malonyl_transacylase_ACP-bd"/>
</dbReference>
<dbReference type="PROSITE" id="PS00012">
    <property type="entry name" value="PHOSPHOPANTETHEINE"/>
    <property type="match status" value="2"/>
</dbReference>
<evidence type="ECO:0000256" key="6">
    <source>
        <dbReference type="ARBA" id="ARBA00022898"/>
    </source>
</evidence>
<dbReference type="PROSITE" id="PS52004">
    <property type="entry name" value="KS3_2"/>
    <property type="match status" value="1"/>
</dbReference>
<dbReference type="InterPro" id="IPR015424">
    <property type="entry name" value="PyrdxlP-dep_Trfase"/>
</dbReference>
<evidence type="ECO:0000256" key="2">
    <source>
        <dbReference type="ARBA" id="ARBA00006432"/>
    </source>
</evidence>
<dbReference type="Gene3D" id="3.30.559.30">
    <property type="entry name" value="Nonribosomal peptide synthetase, condensation domain"/>
    <property type="match status" value="1"/>
</dbReference>
<keyword evidence="5" id="KW-0808">Transferase</keyword>
<dbReference type="SUPFAM" id="SSF55048">
    <property type="entry name" value="Probable ACP-binding domain of malonyl-CoA ACP transacylase"/>
    <property type="match status" value="1"/>
</dbReference>
<reference evidence="11" key="1">
    <citation type="submission" date="2021-04" db="EMBL/GenBank/DDBJ databases">
        <title>Genome sequence of Woronichinia naegeliana from Washington state freshwater lake bloom.</title>
        <authorList>
            <person name="Dreher T.W."/>
        </authorList>
    </citation>
    <scope>NUCLEOTIDE SEQUENCE</scope>
    <source>
        <strain evidence="11">WA131</strain>
    </source>
</reference>
<dbReference type="Gene3D" id="3.40.50.980">
    <property type="match status" value="4"/>
</dbReference>
<dbReference type="GO" id="GO:0043041">
    <property type="term" value="P:amino acid activation for nonribosomal peptide biosynthetic process"/>
    <property type="evidence" value="ECO:0007669"/>
    <property type="project" value="TreeGrafter"/>
</dbReference>
<dbReference type="InterPro" id="IPR020845">
    <property type="entry name" value="AMP-binding_CS"/>
</dbReference>
<dbReference type="GO" id="GO:0016705">
    <property type="term" value="F:oxidoreductase activity, acting on paired donors, with incorporation or reduction of molecular oxygen"/>
    <property type="evidence" value="ECO:0007669"/>
    <property type="project" value="InterPro"/>
</dbReference>
<evidence type="ECO:0000313" key="11">
    <source>
        <dbReference type="EMBL" id="UXE61412.1"/>
    </source>
</evidence>
<evidence type="ECO:0000256" key="1">
    <source>
        <dbReference type="ARBA" id="ARBA00001957"/>
    </source>
</evidence>
<evidence type="ECO:0000256" key="5">
    <source>
        <dbReference type="ARBA" id="ARBA00022679"/>
    </source>
</evidence>
<dbReference type="Proteomes" id="UP001065613">
    <property type="component" value="Chromosome"/>
</dbReference>
<dbReference type="PANTHER" id="PTHR45527">
    <property type="entry name" value="NONRIBOSOMAL PEPTIDE SYNTHETASE"/>
    <property type="match status" value="1"/>
</dbReference>
<dbReference type="Gene3D" id="3.40.47.10">
    <property type="match status" value="1"/>
</dbReference>
<dbReference type="InterPro" id="IPR015421">
    <property type="entry name" value="PyrdxlP-dep_Trfase_major"/>
</dbReference>
<dbReference type="GO" id="GO:0031177">
    <property type="term" value="F:phosphopantetheine binding"/>
    <property type="evidence" value="ECO:0007669"/>
    <property type="project" value="InterPro"/>
</dbReference>
<dbReference type="FunFam" id="3.40.366.10:FF:000002">
    <property type="entry name" value="Probable polyketide synthase 2"/>
    <property type="match status" value="1"/>
</dbReference>
<dbReference type="SMART" id="SM00825">
    <property type="entry name" value="PKS_KS"/>
    <property type="match status" value="1"/>
</dbReference>
<dbReference type="InterPro" id="IPR025110">
    <property type="entry name" value="AMP-bd_C"/>
</dbReference>
<feature type="compositionally biased region" description="Basic and acidic residues" evidence="8">
    <location>
        <begin position="3249"/>
        <end position="3267"/>
    </location>
</feature>
<dbReference type="InterPro" id="IPR015422">
    <property type="entry name" value="PyrdxlP-dep_Trfase_small"/>
</dbReference>
<dbReference type="SUPFAM" id="SSF56801">
    <property type="entry name" value="Acetyl-CoA synthetase-like"/>
    <property type="match status" value="2"/>
</dbReference>
<comment type="similarity">
    <text evidence="7">In the C-terminal section; belongs to the NRP synthetase family.</text>
</comment>
<dbReference type="PANTHER" id="PTHR45527:SF14">
    <property type="entry name" value="PLIPASTATIN SYNTHASE SUBUNIT B"/>
    <property type="match status" value="1"/>
</dbReference>
<dbReference type="GO" id="GO:0006633">
    <property type="term" value="P:fatty acid biosynthetic process"/>
    <property type="evidence" value="ECO:0007669"/>
    <property type="project" value="InterPro"/>
</dbReference>
<feature type="domain" description="Carrier" evidence="9">
    <location>
        <begin position="922"/>
        <end position="997"/>
    </location>
</feature>
<dbReference type="InterPro" id="IPR036736">
    <property type="entry name" value="ACP-like_sf"/>
</dbReference>
<keyword evidence="6" id="KW-0663">Pyridoxal phosphate</keyword>
<dbReference type="Pfam" id="PF22621">
    <property type="entry name" value="CurL-like_PKS_C"/>
    <property type="match status" value="1"/>
</dbReference>
<dbReference type="InterPro" id="IPR014031">
    <property type="entry name" value="Ketoacyl_synth_C"/>
</dbReference>
<dbReference type="SUPFAM" id="SSF53901">
    <property type="entry name" value="Thiolase-like"/>
    <property type="match status" value="1"/>
</dbReference>
<dbReference type="InterPro" id="IPR009081">
    <property type="entry name" value="PP-bd_ACP"/>
</dbReference>
<dbReference type="InterPro" id="IPR023213">
    <property type="entry name" value="CAT-like_dom_sf"/>
</dbReference>
<dbReference type="CDD" id="cd00833">
    <property type="entry name" value="PKS"/>
    <property type="match status" value="1"/>
</dbReference>
<dbReference type="InterPro" id="IPR001227">
    <property type="entry name" value="Ac_transferase_dom_sf"/>
</dbReference>
<dbReference type="KEGG" id="wna:KA717_39840"/>
<dbReference type="InterPro" id="IPR011251">
    <property type="entry name" value="Luciferase-like_dom"/>
</dbReference>
<dbReference type="CDD" id="cd17646">
    <property type="entry name" value="A_NRPS_AB3403-like"/>
    <property type="match status" value="1"/>
</dbReference>
<dbReference type="EMBL" id="CP073041">
    <property type="protein sequence ID" value="UXE61412.1"/>
    <property type="molecule type" value="Genomic_DNA"/>
</dbReference>
<dbReference type="GO" id="GO:0009366">
    <property type="term" value="C:enterobactin synthetase complex"/>
    <property type="evidence" value="ECO:0007669"/>
    <property type="project" value="TreeGrafter"/>
</dbReference>
<dbReference type="Pfam" id="PF00109">
    <property type="entry name" value="ketoacyl-synt"/>
    <property type="match status" value="1"/>
</dbReference>
<feature type="compositionally biased region" description="Low complexity" evidence="8">
    <location>
        <begin position="1155"/>
        <end position="1170"/>
    </location>
</feature>
<dbReference type="InterPro" id="IPR036661">
    <property type="entry name" value="Luciferase-like_sf"/>
</dbReference>
<proteinExistence type="inferred from homology"/>
<dbReference type="GO" id="GO:0008483">
    <property type="term" value="F:transaminase activity"/>
    <property type="evidence" value="ECO:0007669"/>
    <property type="project" value="InterPro"/>
</dbReference>